<organism evidence="1 2">
    <name type="scientific">Marinomonas phaeophyticola</name>
    <dbReference type="NCBI Taxonomy" id="3004091"/>
    <lineage>
        <taxon>Bacteria</taxon>
        <taxon>Pseudomonadati</taxon>
        <taxon>Pseudomonadota</taxon>
        <taxon>Gammaproteobacteria</taxon>
        <taxon>Oceanospirillales</taxon>
        <taxon>Oceanospirillaceae</taxon>
        <taxon>Marinomonas</taxon>
    </lineage>
</organism>
<sequence length="374" mass="42148">MKITKVALPAGINEGMPPLEITEKPVSFFEFWPAWAMYMPVFFQCLGLSVKYRNVCLPLIANPKIPLSGMVGESKADILNQAAEDVRSYLCEYVTSTNEALLDDKTNAQNTLTDYHTKGLQLPAVAKPDLGCRGVGVRLIETEDQLIHYISAFPKSARFLLQEKSKYQAEAGVFYIRYPGEKKGKIISITLKYTPWVIGDGVSTLKQLIMADPRASLLSHVYLPRHKANHDKVIPEGEAFRIAFAGSHSGGSIFRDGNRYITEALAESLDTFFDGMPEFHYGRLDVKFKNIDDLMKGENFQILEVNGASSEATHIWDSKTKLPDAIKVLMNQYRTLYEIGHLNRKAGYQTPSLSSLYRAWREEKSWVVDYPSMD</sequence>
<evidence type="ECO:0000313" key="2">
    <source>
        <dbReference type="Proteomes" id="UP001149719"/>
    </source>
</evidence>
<reference evidence="1" key="1">
    <citation type="submission" date="2022-12" db="EMBL/GenBank/DDBJ databases">
        <title>Marinomonas 15G1-11 sp. nov, isolated from marine algae.</title>
        <authorList>
            <person name="Butt M."/>
            <person name="Choi D.G."/>
            <person name="Kim J.M."/>
            <person name="Lee J.K."/>
            <person name="Baek J.H."/>
            <person name="Jeon C.O."/>
        </authorList>
    </citation>
    <scope>NUCLEOTIDE SEQUENCE</scope>
    <source>
        <strain evidence="1">15G1-11</strain>
    </source>
</reference>
<dbReference type="RefSeq" id="WP_269123734.1">
    <property type="nucleotide sequence ID" value="NZ_JAPUBN010000011.1"/>
</dbReference>
<name>A0ABT4JS83_9GAMM</name>
<dbReference type="GO" id="GO:0016874">
    <property type="term" value="F:ligase activity"/>
    <property type="evidence" value="ECO:0007669"/>
    <property type="project" value="UniProtKB-KW"/>
</dbReference>
<dbReference type="Proteomes" id="UP001149719">
    <property type="component" value="Unassembled WGS sequence"/>
</dbReference>
<keyword evidence="1" id="KW-0436">Ligase</keyword>
<keyword evidence="2" id="KW-1185">Reference proteome</keyword>
<gene>
    <name evidence="1" type="ORF">O1D97_05845</name>
</gene>
<dbReference type="SUPFAM" id="SSF56059">
    <property type="entry name" value="Glutathione synthetase ATP-binding domain-like"/>
    <property type="match status" value="1"/>
</dbReference>
<accession>A0ABT4JS83</accession>
<evidence type="ECO:0000313" key="1">
    <source>
        <dbReference type="EMBL" id="MCZ2721183.1"/>
    </source>
</evidence>
<comment type="caution">
    <text evidence="1">The sequence shown here is derived from an EMBL/GenBank/DDBJ whole genome shotgun (WGS) entry which is preliminary data.</text>
</comment>
<proteinExistence type="predicted"/>
<protein>
    <submittedName>
        <fullName evidence="1">D-alanine--D-alanine ligase</fullName>
    </submittedName>
</protein>
<dbReference type="EMBL" id="JAPUBN010000011">
    <property type="protein sequence ID" value="MCZ2721183.1"/>
    <property type="molecule type" value="Genomic_DNA"/>
</dbReference>